<gene>
    <name evidence="2" type="ORF">ACFF45_08350</name>
</gene>
<dbReference type="Pfam" id="PF13454">
    <property type="entry name" value="NAD_binding_9"/>
    <property type="match status" value="1"/>
</dbReference>
<dbReference type="RefSeq" id="WP_381344013.1">
    <property type="nucleotide sequence ID" value="NZ_JBHMCY010000011.1"/>
</dbReference>
<reference evidence="2 3" key="1">
    <citation type="submission" date="2024-09" db="EMBL/GenBank/DDBJ databases">
        <authorList>
            <person name="Sun Q."/>
            <person name="Mori K."/>
        </authorList>
    </citation>
    <scope>NUCLEOTIDE SEQUENCE [LARGE SCALE GENOMIC DNA]</scope>
    <source>
        <strain evidence="2 3">JCM 6917</strain>
    </source>
</reference>
<evidence type="ECO:0000313" key="2">
    <source>
        <dbReference type="EMBL" id="MFB9462723.1"/>
    </source>
</evidence>
<dbReference type="EMBL" id="JBHMCY010000011">
    <property type="protein sequence ID" value="MFB9462723.1"/>
    <property type="molecule type" value="Genomic_DNA"/>
</dbReference>
<protein>
    <submittedName>
        <fullName evidence="2">FAD/NAD(P)-binding protein</fullName>
    </submittedName>
</protein>
<dbReference type="PANTHER" id="PTHR40254:SF1">
    <property type="entry name" value="BLR0577 PROTEIN"/>
    <property type="match status" value="1"/>
</dbReference>
<sequence>MPRRPLSICIVGVGPRGLAVLERLCANARRAPQSQGVHIYLVDPSPTGAGAVWRTDQSRQLLMNTVASQITVFTDESVSMEGPVEPGPSLYEWARELRGAHAANSGDRDEQLLAEARLLGPDSYPTRAFFGGYLREMFARVCLAAPDQVDITTHYSRAVALSGGTDDVPEQSVLLENGRLIDGLDAVVLSQGHVGVEADDKERALTEQARALGLVHLPPANPADLDLDVVRPGQTVLLRGLGLNFFDHMALLTSGRGGRFVRRGDALVYEPSGLEPRMVATSRRGIPYHARGENEKGAHGRYFPRLLTAEHIAGLRRRADDGDRVYFGIDLWPLIAREVESVYYSTLLAGCGRGADREAFTELYLAAEPEEHRVEVLDAFGVPAESRWDWERLAHPSAGRSFANQGEFHAWLVGHLEQDVRQARGGNLSNPVKAALDVLRDLRNEIRLAVDHGGLDGNSHRDELDGWYTPLNAFLSIGPPAFRVEQLVALIRAGILQVTGPGADIRVDAAERAFVCASREIPGPPVRASVLIEARLPEPDVRRTTDPLMRQLLEDGEMTPFRIDGGCGTVHETGGVAVTPRPSRIVDARGRAHPRRFAHGVPTESVHWVTAATARPGVDSVSLGDADAIARAVLALSPAGLRAEARPQEVGA</sequence>
<name>A0ABV5MXG8_9ACTN</name>
<proteinExistence type="predicted"/>
<evidence type="ECO:0000259" key="1">
    <source>
        <dbReference type="Pfam" id="PF13454"/>
    </source>
</evidence>
<dbReference type="Proteomes" id="UP001589709">
    <property type="component" value="Unassembled WGS sequence"/>
</dbReference>
<comment type="caution">
    <text evidence="2">The sequence shown here is derived from an EMBL/GenBank/DDBJ whole genome shotgun (WGS) entry which is preliminary data.</text>
</comment>
<dbReference type="InterPro" id="IPR052189">
    <property type="entry name" value="L-asp_N-monooxygenase_NS-form"/>
</dbReference>
<dbReference type="PANTHER" id="PTHR40254">
    <property type="entry name" value="BLR0577 PROTEIN"/>
    <property type="match status" value="1"/>
</dbReference>
<accession>A0ABV5MXG8</accession>
<dbReference type="InterPro" id="IPR038732">
    <property type="entry name" value="HpyO/CreE_NAD-binding"/>
</dbReference>
<organism evidence="2 3">
    <name type="scientific">Streptomyces cinereospinus</name>
    <dbReference type="NCBI Taxonomy" id="285561"/>
    <lineage>
        <taxon>Bacteria</taxon>
        <taxon>Bacillati</taxon>
        <taxon>Actinomycetota</taxon>
        <taxon>Actinomycetes</taxon>
        <taxon>Kitasatosporales</taxon>
        <taxon>Streptomycetaceae</taxon>
        <taxon>Streptomyces</taxon>
    </lineage>
</organism>
<keyword evidence="3" id="KW-1185">Reference proteome</keyword>
<evidence type="ECO:0000313" key="3">
    <source>
        <dbReference type="Proteomes" id="UP001589709"/>
    </source>
</evidence>
<feature type="domain" description="FAD-dependent urate hydroxylase HpyO/Asp monooxygenase CreE-like FAD/NAD(P)-binding" evidence="1">
    <location>
        <begin position="10"/>
        <end position="193"/>
    </location>
</feature>